<comment type="similarity">
    <text evidence="3">Belongs to the XPO2/CSE1 family.</text>
</comment>
<dbReference type="GO" id="GO:0032991">
    <property type="term" value="C:protein-containing complex"/>
    <property type="evidence" value="ECO:0007669"/>
    <property type="project" value="EnsemblFungi"/>
</dbReference>
<dbReference type="GO" id="GO:0046827">
    <property type="term" value="P:positive regulation of protein export from nucleus"/>
    <property type="evidence" value="ECO:0007669"/>
    <property type="project" value="EnsemblFungi"/>
</dbReference>
<evidence type="ECO:0000256" key="1">
    <source>
        <dbReference type="ARBA" id="ARBA00004123"/>
    </source>
</evidence>
<dbReference type="eggNOG" id="KOG1992">
    <property type="taxonomic scope" value="Eukaryota"/>
</dbReference>
<dbReference type="PANTHER" id="PTHR10997">
    <property type="entry name" value="IMPORTIN-7, 8, 11"/>
    <property type="match status" value="1"/>
</dbReference>
<dbReference type="PROSITE" id="PS50166">
    <property type="entry name" value="IMPORTIN_B_NT"/>
    <property type="match status" value="1"/>
</dbReference>
<proteinExistence type="inferred from homology"/>
<dbReference type="GO" id="GO:0061015">
    <property type="term" value="P:snRNA import into nucleus"/>
    <property type="evidence" value="ECO:0007669"/>
    <property type="project" value="EnsemblFungi"/>
</dbReference>
<dbReference type="RefSeq" id="XP_016605082.1">
    <property type="nucleotide sequence ID" value="XM_016755605.1"/>
</dbReference>
<dbReference type="FunCoup" id="A0A0L0H728">
    <property type="interactions" value="822"/>
</dbReference>
<evidence type="ECO:0000256" key="4">
    <source>
        <dbReference type="ARBA" id="ARBA00022448"/>
    </source>
</evidence>
<dbReference type="InterPro" id="IPR005043">
    <property type="entry name" value="XPO2_C"/>
</dbReference>
<reference evidence="9 10" key="1">
    <citation type="submission" date="2009-08" db="EMBL/GenBank/DDBJ databases">
        <title>The Genome Sequence of Spizellomyces punctatus strain DAOM BR117.</title>
        <authorList>
            <consortium name="The Broad Institute Genome Sequencing Platform"/>
            <person name="Russ C."/>
            <person name="Cuomo C."/>
            <person name="Shea T."/>
            <person name="Young S.K."/>
            <person name="Zeng Q."/>
            <person name="Koehrsen M."/>
            <person name="Haas B."/>
            <person name="Borodovsky M."/>
            <person name="Guigo R."/>
            <person name="Alvarado L."/>
            <person name="Berlin A."/>
            <person name="Bochicchio J."/>
            <person name="Borenstein D."/>
            <person name="Chapman S."/>
            <person name="Chen Z."/>
            <person name="Engels R."/>
            <person name="Freedman E."/>
            <person name="Gellesch M."/>
            <person name="Goldberg J."/>
            <person name="Griggs A."/>
            <person name="Gujja S."/>
            <person name="Heiman D."/>
            <person name="Hepburn T."/>
            <person name="Howarth C."/>
            <person name="Jen D."/>
            <person name="Larson L."/>
            <person name="Lewis B."/>
            <person name="Mehta T."/>
            <person name="Park D."/>
            <person name="Pearson M."/>
            <person name="Roberts A."/>
            <person name="Saif S."/>
            <person name="Shenoy N."/>
            <person name="Sisk P."/>
            <person name="Stolte C."/>
            <person name="Sykes S."/>
            <person name="Thomson T."/>
            <person name="Walk T."/>
            <person name="White J."/>
            <person name="Yandava C."/>
            <person name="Burger G."/>
            <person name="Gray M.W."/>
            <person name="Holland P.W.H."/>
            <person name="King N."/>
            <person name="Lang F.B.F."/>
            <person name="Roger A.J."/>
            <person name="Ruiz-Trillo I."/>
            <person name="Lander E."/>
            <person name="Nusbaum C."/>
        </authorList>
    </citation>
    <scope>NUCLEOTIDE SEQUENCE [LARGE SCALE GENOMIC DNA]</scope>
    <source>
        <strain evidence="9 10">DAOM BR117</strain>
    </source>
</reference>
<evidence type="ECO:0000256" key="2">
    <source>
        <dbReference type="ARBA" id="ARBA00004496"/>
    </source>
</evidence>
<dbReference type="InParanoid" id="A0A0L0H728"/>
<dbReference type="STRING" id="645134.A0A0L0H728"/>
<evidence type="ECO:0000259" key="8">
    <source>
        <dbReference type="PROSITE" id="PS50166"/>
    </source>
</evidence>
<keyword evidence="5" id="KW-0963">Cytoplasm</keyword>
<gene>
    <name evidence="9" type="ORF">SPPG_07440</name>
</gene>
<dbReference type="GO" id="GO:0006606">
    <property type="term" value="P:protein import into nucleus"/>
    <property type="evidence" value="ECO:0007669"/>
    <property type="project" value="TreeGrafter"/>
</dbReference>
<dbReference type="OrthoDB" id="3268246at2759"/>
<evidence type="ECO:0000256" key="3">
    <source>
        <dbReference type="ARBA" id="ARBA00008669"/>
    </source>
</evidence>
<dbReference type="VEuPathDB" id="FungiDB:SPPG_07440"/>
<keyword evidence="4" id="KW-0813">Transport</keyword>
<dbReference type="Pfam" id="PF03378">
    <property type="entry name" value="CAS_CSE1"/>
    <property type="match status" value="1"/>
</dbReference>
<feature type="domain" description="Importin N-terminal" evidence="8">
    <location>
        <begin position="27"/>
        <end position="101"/>
    </location>
</feature>
<dbReference type="GO" id="GO:0005049">
    <property type="term" value="F:nuclear export signal receptor activity"/>
    <property type="evidence" value="ECO:0007669"/>
    <property type="project" value="EnsemblFungi"/>
</dbReference>
<sequence>MEANPENFAALTHYLGQTLNPATRKSAEQSLTSVEIQPNFPVLLLKLVHDPATDATVRFAGVIYFKNFIKRHWRQDEGEPDKISPADRIAIKEHIVGLMMAVPSTLQVQLGEAVSIIADNDFPAQWEKLIPDLLSKLNPNDHVANLGILQTAHSIFKRYRAMTRTDELFLEIKFVLEQFSVPYLQFFQVVDQAVDSNTNNAAALQPLFQVLLLLTKIFYDLNFQDIPEFFEDNQAQFMALFQKYLTYKNPLLETTDEDEAGPLEKLKAAICENLDLYAKKYEEEFTHLPAFVETVWNLLTTTGLEPKYDLLVSKAIGFLTSVVHPARHRDIFQNPDTLRGICERVVLPNMALRASDEELFEDDPIEFIRRDLEGSDTNTRRRAASDLVRGLLEHFAQEVTTIFSQYVTAYLQSYESDRAANWKAKDTALFLITSLSARSSTVQTGVTRVNEFMEVLPLFTTHILPELQSSADGAAHPIIKVDAIKFLMVFRSQLTKDQLSAVFPYLLNHLTSTNYVVYTYAAVCIERILATKMPNGAFLFHESDIASVAHPILKHLFDLIEKNATSPEKLAENDYLMKTAMRIVIVAKHELEPVAVEVVGRITRVIEVISRNPSNPKFNHYVFEALAAIIRFICARKPALVAEFERLLFPPFQAIISQAIEEFMPYVFQILSQMLDFHTEGGIPEAYRSMAQPLLMPSLWESHGSIPALLRLLRSYLAKGPEFLVEQKLLEQVLGVSHKLIGSRVNDHHGFELLSAVFEHIPIHTLTPYMKNIFVLLLTRLMQGKTSKYTRGFLNFISLLFVLKRENFTIDVVIGSIDSIQQAPLFNNLLQNVLIPELGSMLSPSERKISTIGMANLLGQSQIMLSDPYLPTWQPLLDALIQLCETPVAEIGTVTEEEELYTFDIEEAGYQASFSKLTVVGEKKKDYVTGITDAKSYLAKSVATVIQTHPKLQGVVSPTVFNKLNEYLHAAGTPLR</sequence>
<dbReference type="Proteomes" id="UP000053201">
    <property type="component" value="Unassembled WGS sequence"/>
</dbReference>
<evidence type="ECO:0000256" key="6">
    <source>
        <dbReference type="ARBA" id="ARBA00022927"/>
    </source>
</evidence>
<dbReference type="GO" id="GO:0005635">
    <property type="term" value="C:nuclear envelope"/>
    <property type="evidence" value="ECO:0007669"/>
    <property type="project" value="EnsemblFungi"/>
</dbReference>
<dbReference type="GO" id="GO:0005829">
    <property type="term" value="C:cytosol"/>
    <property type="evidence" value="ECO:0007669"/>
    <property type="project" value="TreeGrafter"/>
</dbReference>
<dbReference type="Pfam" id="PF08506">
    <property type="entry name" value="Cse1"/>
    <property type="match status" value="1"/>
</dbReference>
<protein>
    <recommendedName>
        <fullName evidence="8">Importin N-terminal domain-containing protein</fullName>
    </recommendedName>
</protein>
<dbReference type="GO" id="GO:0031267">
    <property type="term" value="F:small GTPase binding"/>
    <property type="evidence" value="ECO:0007669"/>
    <property type="project" value="InterPro"/>
</dbReference>
<evidence type="ECO:0000313" key="10">
    <source>
        <dbReference type="Proteomes" id="UP000053201"/>
    </source>
</evidence>
<dbReference type="AlphaFoldDB" id="A0A0L0H728"/>
<dbReference type="InterPro" id="IPR001494">
    <property type="entry name" value="Importin-beta_N"/>
</dbReference>
<organism evidence="9 10">
    <name type="scientific">Spizellomyces punctatus (strain DAOM BR117)</name>
    <dbReference type="NCBI Taxonomy" id="645134"/>
    <lineage>
        <taxon>Eukaryota</taxon>
        <taxon>Fungi</taxon>
        <taxon>Fungi incertae sedis</taxon>
        <taxon>Chytridiomycota</taxon>
        <taxon>Chytridiomycota incertae sedis</taxon>
        <taxon>Chytridiomycetes</taxon>
        <taxon>Spizellomycetales</taxon>
        <taxon>Spizellomycetaceae</taxon>
        <taxon>Spizellomyces</taxon>
    </lineage>
</organism>
<dbReference type="FunFam" id="1.25.10.10:FF:000057">
    <property type="entry name" value="Exportin-2 isoform 1"/>
    <property type="match status" value="1"/>
</dbReference>
<dbReference type="GeneID" id="27690654"/>
<dbReference type="GO" id="GO:0006611">
    <property type="term" value="P:protein export from nucleus"/>
    <property type="evidence" value="ECO:0007669"/>
    <property type="project" value="EnsemblFungi"/>
</dbReference>
<dbReference type="EMBL" id="KQ257465">
    <property type="protein sequence ID" value="KNC97042.1"/>
    <property type="molecule type" value="Genomic_DNA"/>
</dbReference>
<dbReference type="SUPFAM" id="SSF48371">
    <property type="entry name" value="ARM repeat"/>
    <property type="match status" value="1"/>
</dbReference>
<dbReference type="Gene3D" id="1.25.10.10">
    <property type="entry name" value="Leucine-rich Repeat Variant"/>
    <property type="match status" value="1"/>
</dbReference>
<keyword evidence="7" id="KW-0539">Nucleus</keyword>
<dbReference type="OMA" id="AENEFLM"/>
<dbReference type="SMART" id="SM00913">
    <property type="entry name" value="IBN_N"/>
    <property type="match status" value="1"/>
</dbReference>
<dbReference type="InterPro" id="IPR016024">
    <property type="entry name" value="ARM-type_fold"/>
</dbReference>
<evidence type="ECO:0000256" key="5">
    <source>
        <dbReference type="ARBA" id="ARBA00022490"/>
    </source>
</evidence>
<dbReference type="PANTHER" id="PTHR10997:SF8">
    <property type="entry name" value="EXPORTIN-2"/>
    <property type="match status" value="1"/>
</dbReference>
<comment type="subcellular location">
    <subcellularLocation>
        <location evidence="2">Cytoplasm</location>
    </subcellularLocation>
    <subcellularLocation>
        <location evidence="1">Nucleus</location>
    </subcellularLocation>
</comment>
<keyword evidence="6" id="KW-0653">Protein transport</keyword>
<evidence type="ECO:0000256" key="7">
    <source>
        <dbReference type="ARBA" id="ARBA00023242"/>
    </source>
</evidence>
<dbReference type="GO" id="GO:0034399">
    <property type="term" value="C:nuclear periphery"/>
    <property type="evidence" value="ECO:0007669"/>
    <property type="project" value="EnsemblFungi"/>
</dbReference>
<evidence type="ECO:0000313" key="9">
    <source>
        <dbReference type="EMBL" id="KNC97042.1"/>
    </source>
</evidence>
<dbReference type="InterPro" id="IPR013713">
    <property type="entry name" value="XPO2_central"/>
</dbReference>
<name>A0A0L0H728_SPIPD</name>
<dbReference type="Pfam" id="PF03810">
    <property type="entry name" value="IBN_N"/>
    <property type="match status" value="1"/>
</dbReference>
<accession>A0A0L0H728</accession>
<keyword evidence="10" id="KW-1185">Reference proteome</keyword>
<dbReference type="InterPro" id="IPR011989">
    <property type="entry name" value="ARM-like"/>
</dbReference>